<dbReference type="AlphaFoldDB" id="H8Z125"/>
<reference evidence="1 2" key="2">
    <citation type="submission" date="2011-11" db="EMBL/GenBank/DDBJ databases">
        <authorList>
            <consortium name="US DOE Joint Genome Institute"/>
            <person name="Lucas S."/>
            <person name="Han J."/>
            <person name="Lapidus A."/>
            <person name="Cheng J.-F."/>
            <person name="Goodwin L."/>
            <person name="Pitluck S."/>
            <person name="Peters L."/>
            <person name="Ovchinnikova G."/>
            <person name="Zhang X."/>
            <person name="Detter J.C."/>
            <person name="Han C."/>
            <person name="Tapia R."/>
            <person name="Land M."/>
            <person name="Hauser L."/>
            <person name="Kyrpides N."/>
            <person name="Ivanova N."/>
            <person name="Pagani I."/>
            <person name="Vogl K."/>
            <person name="Liu Z."/>
            <person name="Overmann J."/>
            <person name="Frigaard N.-U."/>
            <person name="Bryant D."/>
            <person name="Woyke T."/>
        </authorList>
    </citation>
    <scope>NUCLEOTIDE SEQUENCE [LARGE SCALE GENOMIC DNA]</scope>
    <source>
        <strain evidence="1 2">970</strain>
    </source>
</reference>
<proteinExistence type="predicted"/>
<dbReference type="EMBL" id="JH603169">
    <property type="protein sequence ID" value="EIC22446.1"/>
    <property type="molecule type" value="Genomic_DNA"/>
</dbReference>
<organism evidence="1 2">
    <name type="scientific">Thiorhodovibrio frisius</name>
    <dbReference type="NCBI Taxonomy" id="631362"/>
    <lineage>
        <taxon>Bacteria</taxon>
        <taxon>Pseudomonadati</taxon>
        <taxon>Pseudomonadota</taxon>
        <taxon>Gammaproteobacteria</taxon>
        <taxon>Chromatiales</taxon>
        <taxon>Chromatiaceae</taxon>
        <taxon>Thiorhodovibrio</taxon>
    </lineage>
</organism>
<reference evidence="2" key="1">
    <citation type="submission" date="2011-06" db="EMBL/GenBank/DDBJ databases">
        <authorList>
            <consortium name="US DOE Joint Genome Institute (JGI-PGF)"/>
            <person name="Lucas S."/>
            <person name="Han J."/>
            <person name="Lapidus A."/>
            <person name="Cheng J.-F."/>
            <person name="Goodwin L."/>
            <person name="Pitluck S."/>
            <person name="Peters L."/>
            <person name="Land M.L."/>
            <person name="Hauser L."/>
            <person name="Vogl K."/>
            <person name="Liu Z."/>
            <person name="Overmann J."/>
            <person name="Frigaard N.-U."/>
            <person name="Bryant D.A."/>
            <person name="Woyke T.J."/>
        </authorList>
    </citation>
    <scope>NUCLEOTIDE SEQUENCE [LARGE SCALE GENOMIC DNA]</scope>
    <source>
        <strain evidence="2">970</strain>
    </source>
</reference>
<protein>
    <submittedName>
        <fullName evidence="1">Uncharacterized protein</fullName>
    </submittedName>
</protein>
<gene>
    <name evidence="1" type="ORF">Thi970DRAFT_02712</name>
</gene>
<evidence type="ECO:0000313" key="1">
    <source>
        <dbReference type="EMBL" id="EIC22446.1"/>
    </source>
</evidence>
<name>H8Z125_9GAMM</name>
<accession>H8Z125</accession>
<evidence type="ECO:0000313" key="2">
    <source>
        <dbReference type="Proteomes" id="UP000002964"/>
    </source>
</evidence>
<dbReference type="Proteomes" id="UP000002964">
    <property type="component" value="Unassembled WGS sequence"/>
</dbReference>
<dbReference type="STRING" id="631362.Thi970DRAFT_02712"/>
<dbReference type="HOGENOM" id="CLU_3334208_0_0_6"/>
<sequence length="38" mass="4333">MICDLGHDSAILRLKIPASPERIHVIHAKAQHRESEYP</sequence>
<keyword evidence="2" id="KW-1185">Reference proteome</keyword>